<comment type="caution">
    <text evidence="1">The sequence shown here is derived from an EMBL/GenBank/DDBJ whole genome shotgun (WGS) entry which is preliminary data.</text>
</comment>
<name>A0ACC0NCI3_RHOML</name>
<proteinExistence type="predicted"/>
<accession>A0ACC0NCI3</accession>
<organism evidence="1 2">
    <name type="scientific">Rhododendron molle</name>
    <name type="common">Chinese azalea</name>
    <name type="synonym">Azalea mollis</name>
    <dbReference type="NCBI Taxonomy" id="49168"/>
    <lineage>
        <taxon>Eukaryota</taxon>
        <taxon>Viridiplantae</taxon>
        <taxon>Streptophyta</taxon>
        <taxon>Embryophyta</taxon>
        <taxon>Tracheophyta</taxon>
        <taxon>Spermatophyta</taxon>
        <taxon>Magnoliopsida</taxon>
        <taxon>eudicotyledons</taxon>
        <taxon>Gunneridae</taxon>
        <taxon>Pentapetalae</taxon>
        <taxon>asterids</taxon>
        <taxon>Ericales</taxon>
        <taxon>Ericaceae</taxon>
        <taxon>Ericoideae</taxon>
        <taxon>Rhodoreae</taxon>
        <taxon>Rhododendron</taxon>
    </lineage>
</organism>
<dbReference type="Proteomes" id="UP001062846">
    <property type="component" value="Chromosome 6"/>
</dbReference>
<gene>
    <name evidence="1" type="ORF">RHMOL_Rhmol06G0097200</name>
</gene>
<protein>
    <submittedName>
        <fullName evidence="1">Uncharacterized protein</fullName>
    </submittedName>
</protein>
<sequence length="115" mass="12416">MSRRCAATLEDPTKHGRMREPPCTWYPIGNNLDSSFQGKTRSLSDGSSSDVGNSSTQTRGRGPSLMNASWSRGNNPIKIVLNDRGQPVIPKASSLATNMGVLARDGSLLPLHYTD</sequence>
<evidence type="ECO:0000313" key="2">
    <source>
        <dbReference type="Proteomes" id="UP001062846"/>
    </source>
</evidence>
<keyword evidence="2" id="KW-1185">Reference proteome</keyword>
<evidence type="ECO:0000313" key="1">
    <source>
        <dbReference type="EMBL" id="KAI8550332.1"/>
    </source>
</evidence>
<dbReference type="EMBL" id="CM046393">
    <property type="protein sequence ID" value="KAI8550332.1"/>
    <property type="molecule type" value="Genomic_DNA"/>
</dbReference>
<reference evidence="1" key="1">
    <citation type="submission" date="2022-02" db="EMBL/GenBank/DDBJ databases">
        <title>Plant Genome Project.</title>
        <authorList>
            <person name="Zhang R.-G."/>
        </authorList>
    </citation>
    <scope>NUCLEOTIDE SEQUENCE</scope>
    <source>
        <strain evidence="1">AT1</strain>
    </source>
</reference>